<evidence type="ECO:0000256" key="1">
    <source>
        <dbReference type="SAM" id="MobiDB-lite"/>
    </source>
</evidence>
<dbReference type="EMBL" id="MAXA01000001">
    <property type="protein sequence ID" value="OHV46959.1"/>
    <property type="molecule type" value="Genomic_DNA"/>
</dbReference>
<keyword evidence="2" id="KW-1133">Transmembrane helix</keyword>
<evidence type="ECO:0000256" key="2">
    <source>
        <dbReference type="SAM" id="Phobius"/>
    </source>
</evidence>
<dbReference type="AlphaFoldDB" id="A0A1S1RMA6"/>
<gene>
    <name evidence="3" type="ORF">BBK14_01535</name>
</gene>
<name>A0A1S1RMA6_9ACTN</name>
<accession>A0A1S1RMA6</accession>
<reference evidence="4" key="1">
    <citation type="submission" date="2016-07" db="EMBL/GenBank/DDBJ databases">
        <title>Frankia sp. NRRL B-16219 Genome sequencing.</title>
        <authorList>
            <person name="Ghodhbane-Gtari F."/>
            <person name="Swanson E."/>
            <person name="Gueddou A."/>
            <person name="Louati M."/>
            <person name="Nouioui I."/>
            <person name="Hezbri K."/>
            <person name="Abebe-Akele F."/>
            <person name="Simpson S."/>
            <person name="Morris K."/>
            <person name="Thomas K."/>
            <person name="Gtari M."/>
            <person name="Tisa L.S."/>
        </authorList>
    </citation>
    <scope>NUCLEOTIDE SEQUENCE [LARGE SCALE GENOMIC DNA]</scope>
    <source>
        <strain evidence="4">NRRL B-16219</strain>
    </source>
</reference>
<organism evidence="3 4">
    <name type="scientific">Parafrankia soli</name>
    <dbReference type="NCBI Taxonomy" id="2599596"/>
    <lineage>
        <taxon>Bacteria</taxon>
        <taxon>Bacillati</taxon>
        <taxon>Actinomycetota</taxon>
        <taxon>Actinomycetes</taxon>
        <taxon>Frankiales</taxon>
        <taxon>Frankiaceae</taxon>
        <taxon>Parafrankia</taxon>
    </lineage>
</organism>
<keyword evidence="2" id="KW-0812">Transmembrane</keyword>
<keyword evidence="2" id="KW-0472">Membrane</keyword>
<feature type="transmembrane region" description="Helical" evidence="2">
    <location>
        <begin position="36"/>
        <end position="57"/>
    </location>
</feature>
<proteinExistence type="predicted"/>
<feature type="transmembrane region" description="Helical" evidence="2">
    <location>
        <begin position="12"/>
        <end position="30"/>
    </location>
</feature>
<feature type="region of interest" description="Disordered" evidence="1">
    <location>
        <begin position="137"/>
        <end position="173"/>
    </location>
</feature>
<feature type="transmembrane region" description="Helical" evidence="2">
    <location>
        <begin position="69"/>
        <end position="90"/>
    </location>
</feature>
<protein>
    <recommendedName>
        <fullName evidence="5">ATP synthase</fullName>
    </recommendedName>
</protein>
<dbReference type="RefSeq" id="WP_071059407.1">
    <property type="nucleotide sequence ID" value="NZ_JBFLUH010000046.1"/>
</dbReference>
<evidence type="ECO:0008006" key="5">
    <source>
        <dbReference type="Google" id="ProtNLM"/>
    </source>
</evidence>
<evidence type="ECO:0000313" key="3">
    <source>
        <dbReference type="EMBL" id="OHV46959.1"/>
    </source>
</evidence>
<feature type="compositionally biased region" description="Low complexity" evidence="1">
    <location>
        <begin position="158"/>
        <end position="173"/>
    </location>
</feature>
<feature type="transmembrane region" description="Helical" evidence="2">
    <location>
        <begin position="102"/>
        <end position="121"/>
    </location>
</feature>
<keyword evidence="4" id="KW-1185">Reference proteome</keyword>
<dbReference type="Proteomes" id="UP000179769">
    <property type="component" value="Unassembled WGS sequence"/>
</dbReference>
<dbReference type="OrthoDB" id="3217779at2"/>
<sequence length="173" mass="17435">MIAAARPALRAGLCTMAVLLAVVLVLTGAIRGAAGIAGGALAVGLVAAFFALGKLALVAVARRGATTMLLPAALGIYAAKVATLGVVLVALRDATAIDLPSFAWSIMAATLCWVGAEVWAATRLRVPFYDPATFDPSRVAPLDPSRVARPGGPVRGNPSSAAARPPRASGEQP</sequence>
<comment type="caution">
    <text evidence="3">The sequence shown here is derived from an EMBL/GenBank/DDBJ whole genome shotgun (WGS) entry which is preliminary data.</text>
</comment>
<evidence type="ECO:0000313" key="4">
    <source>
        <dbReference type="Proteomes" id="UP000179769"/>
    </source>
</evidence>